<sequence length="140" mass="16496">MAASASTSSTQALGYRYSPVWFRLVRLREDFSLAEYGNRLWFMHEMVHVWQYQLGYPVKLRGAIRIGLPYEYTLESGERLSDYNMEAQGNILSDYWALKLYGKRPDVWERKYLNDLPLYEIVLRDFISDPADQSNLPEGR</sequence>
<comment type="caution">
    <text evidence="1">The sequence shown here is derived from an EMBL/GenBank/DDBJ whole genome shotgun (WGS) entry which is preliminary data.</text>
</comment>
<gene>
    <name evidence="1" type="ORF">IPH26_11790</name>
</gene>
<dbReference type="AlphaFoldDB" id="A0A9D7HMC2"/>
<evidence type="ECO:0000313" key="1">
    <source>
        <dbReference type="EMBL" id="MBK6973583.1"/>
    </source>
</evidence>
<dbReference type="Proteomes" id="UP000807785">
    <property type="component" value="Unassembled WGS sequence"/>
</dbReference>
<accession>A0A9D7HMC2</accession>
<name>A0A9D7HMC2_9PROT</name>
<protein>
    <recommendedName>
        <fullName evidence="3">Rhs element Vgr protein</fullName>
    </recommendedName>
</protein>
<dbReference type="EMBL" id="JADJEV010000003">
    <property type="protein sequence ID" value="MBK6973583.1"/>
    <property type="molecule type" value="Genomic_DNA"/>
</dbReference>
<evidence type="ECO:0008006" key="3">
    <source>
        <dbReference type="Google" id="ProtNLM"/>
    </source>
</evidence>
<evidence type="ECO:0000313" key="2">
    <source>
        <dbReference type="Proteomes" id="UP000807785"/>
    </source>
</evidence>
<organism evidence="1 2">
    <name type="scientific">Candidatus Methylophosphatis roskildensis</name>
    <dbReference type="NCBI Taxonomy" id="2899263"/>
    <lineage>
        <taxon>Bacteria</taxon>
        <taxon>Pseudomonadati</taxon>
        <taxon>Pseudomonadota</taxon>
        <taxon>Betaproteobacteria</taxon>
        <taxon>Nitrosomonadales</taxon>
        <taxon>Sterolibacteriaceae</taxon>
        <taxon>Candidatus Methylophosphatis</taxon>
    </lineage>
</organism>
<proteinExistence type="predicted"/>
<reference evidence="1" key="1">
    <citation type="submission" date="2020-10" db="EMBL/GenBank/DDBJ databases">
        <title>Connecting structure to function with the recovery of over 1000 high-quality activated sludge metagenome-assembled genomes encoding full-length rRNA genes using long-read sequencing.</title>
        <authorList>
            <person name="Singleton C.M."/>
            <person name="Petriglieri F."/>
            <person name="Kristensen J.M."/>
            <person name="Kirkegaard R.H."/>
            <person name="Michaelsen T.Y."/>
            <person name="Andersen M.H."/>
            <person name="Karst S.M."/>
            <person name="Dueholm M.S."/>
            <person name="Nielsen P.H."/>
            <person name="Albertsen M."/>
        </authorList>
    </citation>
    <scope>NUCLEOTIDE SEQUENCE</scope>
    <source>
        <strain evidence="1">Bjer_18-Q3-R1-45_BAT3C.347</strain>
    </source>
</reference>